<dbReference type="AlphaFoldDB" id="A0A4R8MYJ3"/>
<dbReference type="SUPFAM" id="SSF81606">
    <property type="entry name" value="PP2C-like"/>
    <property type="match status" value="1"/>
</dbReference>
<dbReference type="GO" id="GO:0016791">
    <property type="term" value="F:phosphatase activity"/>
    <property type="evidence" value="ECO:0007669"/>
    <property type="project" value="TreeGrafter"/>
</dbReference>
<name>A0A4R8MYJ3_LEPME</name>
<dbReference type="PANTHER" id="PTHR43156">
    <property type="entry name" value="STAGE II SPORULATION PROTEIN E-RELATED"/>
    <property type="match status" value="1"/>
</dbReference>
<dbReference type="PROSITE" id="PS51746">
    <property type="entry name" value="PPM_2"/>
    <property type="match status" value="1"/>
</dbReference>
<dbReference type="EMBL" id="SORO01000001">
    <property type="protein sequence ID" value="TDY72897.1"/>
    <property type="molecule type" value="Genomic_DNA"/>
</dbReference>
<dbReference type="Gene3D" id="1.25.40.10">
    <property type="entry name" value="Tetratricopeptide repeat domain"/>
    <property type="match status" value="1"/>
</dbReference>
<gene>
    <name evidence="3" type="ORF">CLV96_1913</name>
</gene>
<dbReference type="InterPro" id="IPR001932">
    <property type="entry name" value="PPM-type_phosphatase-like_dom"/>
</dbReference>
<reference evidence="3 4" key="1">
    <citation type="submission" date="2019-03" db="EMBL/GenBank/DDBJ databases">
        <title>Genomic Encyclopedia of Archaeal and Bacterial Type Strains, Phase II (KMG-II): from individual species to whole genera.</title>
        <authorList>
            <person name="Goeker M."/>
        </authorList>
    </citation>
    <scope>NUCLEOTIDE SEQUENCE [LARGE SCALE GENOMIC DNA]</scope>
    <source>
        <strain evidence="3 4">DSM 21537</strain>
    </source>
</reference>
<dbReference type="SUPFAM" id="SSF48452">
    <property type="entry name" value="TPR-like"/>
    <property type="match status" value="1"/>
</dbReference>
<organism evidence="3 4">
    <name type="scientific">Leptospira meyeri</name>
    <dbReference type="NCBI Taxonomy" id="29508"/>
    <lineage>
        <taxon>Bacteria</taxon>
        <taxon>Pseudomonadati</taxon>
        <taxon>Spirochaetota</taxon>
        <taxon>Spirochaetia</taxon>
        <taxon>Leptospirales</taxon>
        <taxon>Leptospiraceae</taxon>
        <taxon>Leptospira</taxon>
    </lineage>
</organism>
<evidence type="ECO:0000259" key="2">
    <source>
        <dbReference type="PROSITE" id="PS51746"/>
    </source>
</evidence>
<dbReference type="InterPro" id="IPR019734">
    <property type="entry name" value="TPR_rpt"/>
</dbReference>
<dbReference type="InterPro" id="IPR011990">
    <property type="entry name" value="TPR-like_helical_dom_sf"/>
</dbReference>
<sequence length="681" mass="79082">MRVLPLHAGREISSKRVSGLVQVYQRENHLSRHTNPFPEILDDIVYNRILKDPNYWISQELEDKIINIVSQSLDISGILYHLGTESLITNAYDLLPLDDSRIDLEEMICRLPILIGRLTRVVYLNVKTLSDHKVLFVFKYLPEYQEKWYDAVFFQGMLNGLAVLFELKTFAIRMTKTKLFGIHVSHKELGEDIQFGADSNEYELEWSEDNLFLSRSRLTKDDVSNRHRVMVTSRIDSQLEEISIVDVKDVVRRSRELAIENRDLEAAVEVLKSFKQELEKKQLSMAKDLRLAKNIQKGLIPEIIPDWNGIQFWTGFTPMQEVSGDYYDYFPYHTNKLGVAVCDVSGHGVPAAFITALSKLLFSNFKKTKPSETFKLINREFLDLVKQQGYTTCVYVLIHDDYKVIYSVAGHPRPILYRAKTKQAEICEGDGTFLGMFPDAGDTFQDFQIQLEPGDKLFLYTDGLTEAENDKGIQYGETKLIQIIESCAEKSIQETVEFILSNHKEFTMGTDPMDDITLLGLQLSPRLAEFNVIKAKGDEVYRNKNYKDALFFYEQAHQILPRELDTQLFYGKALAYNGNYEKAISLLESYNKFKTNHYKSHSVLGYCYYQIEMFDKAEIEWKKAHSINDSNLSNLYNLAQLYRKLNQKKKMKDVIEKMKRIEESYLHILPLERKWESLPDE</sequence>
<evidence type="ECO:0000313" key="3">
    <source>
        <dbReference type="EMBL" id="TDY72897.1"/>
    </source>
</evidence>
<dbReference type="Gene3D" id="3.60.40.10">
    <property type="entry name" value="PPM-type phosphatase domain"/>
    <property type="match status" value="1"/>
</dbReference>
<feature type="domain" description="PPM-type phosphatase" evidence="2">
    <location>
        <begin position="309"/>
        <end position="523"/>
    </location>
</feature>
<dbReference type="Pfam" id="PF12895">
    <property type="entry name" value="ANAPC3"/>
    <property type="match status" value="1"/>
</dbReference>
<evidence type="ECO:0000313" key="4">
    <source>
        <dbReference type="Proteomes" id="UP000294684"/>
    </source>
</evidence>
<dbReference type="Proteomes" id="UP000294684">
    <property type="component" value="Unassembled WGS sequence"/>
</dbReference>
<dbReference type="InterPro" id="IPR036457">
    <property type="entry name" value="PPM-type-like_dom_sf"/>
</dbReference>
<dbReference type="SMART" id="SM00331">
    <property type="entry name" value="PP2C_SIG"/>
    <property type="match status" value="1"/>
</dbReference>
<evidence type="ECO:0000256" key="1">
    <source>
        <dbReference type="ARBA" id="ARBA00022801"/>
    </source>
</evidence>
<keyword evidence="4" id="KW-1185">Reference proteome</keyword>
<dbReference type="Pfam" id="PF07228">
    <property type="entry name" value="SpoIIE"/>
    <property type="match status" value="1"/>
</dbReference>
<accession>A0A4R8MYJ3</accession>
<comment type="caution">
    <text evidence="3">The sequence shown here is derived from an EMBL/GenBank/DDBJ whole genome shotgun (WGS) entry which is preliminary data.</text>
</comment>
<dbReference type="SMART" id="SM00028">
    <property type="entry name" value="TPR"/>
    <property type="match status" value="3"/>
</dbReference>
<dbReference type="STRING" id="1193051.LEP1GSC017_2090"/>
<proteinExistence type="predicted"/>
<protein>
    <submittedName>
        <fullName evidence="3">Serine phosphatase RsbU (Regulator of sigma subunit)</fullName>
    </submittedName>
</protein>
<dbReference type="InterPro" id="IPR052016">
    <property type="entry name" value="Bact_Sigma-Reg"/>
</dbReference>
<dbReference type="PANTHER" id="PTHR43156:SF2">
    <property type="entry name" value="STAGE II SPORULATION PROTEIN E"/>
    <property type="match status" value="1"/>
</dbReference>
<keyword evidence="1" id="KW-0378">Hydrolase</keyword>